<keyword evidence="4" id="KW-1185">Reference proteome</keyword>
<evidence type="ECO:0000256" key="1">
    <source>
        <dbReference type="SAM" id="Phobius"/>
    </source>
</evidence>
<feature type="transmembrane region" description="Helical" evidence="1">
    <location>
        <begin position="6"/>
        <end position="26"/>
    </location>
</feature>
<proteinExistence type="predicted"/>
<feature type="transmembrane region" description="Helical" evidence="1">
    <location>
        <begin position="97"/>
        <end position="118"/>
    </location>
</feature>
<feature type="transmembrane region" description="Helical" evidence="1">
    <location>
        <begin position="183"/>
        <end position="202"/>
    </location>
</feature>
<dbReference type="RefSeq" id="WP_104419967.1">
    <property type="nucleotide sequence ID" value="NZ_PTJC01000006.1"/>
</dbReference>
<gene>
    <name evidence="3" type="ORF">CLV84_2365</name>
</gene>
<reference evidence="3 4" key="1">
    <citation type="submission" date="2018-02" db="EMBL/GenBank/DDBJ databases">
        <title>Genomic Encyclopedia of Archaeal and Bacterial Type Strains, Phase II (KMG-II): from individual species to whole genera.</title>
        <authorList>
            <person name="Goeker M."/>
        </authorList>
    </citation>
    <scope>NUCLEOTIDE SEQUENCE [LARGE SCALE GENOMIC DNA]</scope>
    <source>
        <strain evidence="3 4">DSM 29526</strain>
    </source>
</reference>
<name>A0A2S6I2R4_9BACT</name>
<keyword evidence="1" id="KW-0472">Membrane</keyword>
<sequence length="440" mass="48275">MNDVIHYLGEATLVWSALLVFYALAFRRSDDWRARRRFLLLAFALGWGIPLLPSIGLGGTVAVPRLPADLLGYVIPAVQPASAAATTDSTAYAVWDLALLAWLVGVVVGSISAAYRLAIHLRPAAKTSETFRGFRVVRSSLVRSPYAAFGRIYLPERLAPDLERTALLHEAAHLRAGHPYERLLLQLATIGLWFHPLVWLYARLLGEVQEYEADAAVTRDIDPKVYGRQLLRATQSPTLVPALFSSPLKKRIAMLTQQTTPRRFGPARWTVFVAVLGFLVAACTTESLGEDVLPTAEARVFTIPQLHQEETAPRPLNKEYPTFLHGFYGQVRYPASERNMGRVGTIAAEVRLSAAGEILDVKTAVVGGPELAGPDKIVVVGYSDRLNDSAVELVTTQASEGLDDEVERAIRSIGNFKPATENGVPVPAVLQFEVKFMLEN</sequence>
<dbReference type="AlphaFoldDB" id="A0A2S6I2R4"/>
<keyword evidence="1" id="KW-1133">Transmembrane helix</keyword>
<evidence type="ECO:0000259" key="2">
    <source>
        <dbReference type="Pfam" id="PF05569"/>
    </source>
</evidence>
<evidence type="ECO:0000313" key="3">
    <source>
        <dbReference type="EMBL" id="PPK85467.1"/>
    </source>
</evidence>
<evidence type="ECO:0000313" key="4">
    <source>
        <dbReference type="Proteomes" id="UP000237662"/>
    </source>
</evidence>
<dbReference type="InterPro" id="IPR052173">
    <property type="entry name" value="Beta-lactam_resp_regulator"/>
</dbReference>
<dbReference type="EMBL" id="PTJC01000006">
    <property type="protein sequence ID" value="PPK85467.1"/>
    <property type="molecule type" value="Genomic_DNA"/>
</dbReference>
<protein>
    <submittedName>
        <fullName evidence="3">Beta-lactamase regulating signal transducer with metallopeptidase domain</fullName>
    </submittedName>
</protein>
<keyword evidence="1" id="KW-0812">Transmembrane</keyword>
<comment type="caution">
    <text evidence="3">The sequence shown here is derived from an EMBL/GenBank/DDBJ whole genome shotgun (WGS) entry which is preliminary data.</text>
</comment>
<dbReference type="OrthoDB" id="9814002at2"/>
<feature type="domain" description="Peptidase M56" evidence="2">
    <location>
        <begin position="81"/>
        <end position="255"/>
    </location>
</feature>
<organism evidence="3 4">
    <name type="scientific">Neolewinella xylanilytica</name>
    <dbReference type="NCBI Taxonomy" id="1514080"/>
    <lineage>
        <taxon>Bacteria</taxon>
        <taxon>Pseudomonadati</taxon>
        <taxon>Bacteroidota</taxon>
        <taxon>Saprospiria</taxon>
        <taxon>Saprospirales</taxon>
        <taxon>Lewinellaceae</taxon>
        <taxon>Neolewinella</taxon>
    </lineage>
</organism>
<dbReference type="CDD" id="cd07341">
    <property type="entry name" value="M56_BlaR1_MecR1_like"/>
    <property type="match status" value="1"/>
</dbReference>
<accession>A0A2S6I2R4</accession>
<dbReference type="Pfam" id="PF05569">
    <property type="entry name" value="Peptidase_M56"/>
    <property type="match status" value="1"/>
</dbReference>
<dbReference type="InterPro" id="IPR008756">
    <property type="entry name" value="Peptidase_M56"/>
</dbReference>
<dbReference type="Gene3D" id="3.30.1150.10">
    <property type="match status" value="1"/>
</dbReference>
<dbReference type="PANTHER" id="PTHR34978:SF3">
    <property type="entry name" value="SLR0241 PROTEIN"/>
    <property type="match status" value="1"/>
</dbReference>
<feature type="transmembrane region" description="Helical" evidence="1">
    <location>
        <begin position="38"/>
        <end position="63"/>
    </location>
</feature>
<dbReference type="Proteomes" id="UP000237662">
    <property type="component" value="Unassembled WGS sequence"/>
</dbReference>
<dbReference type="PANTHER" id="PTHR34978">
    <property type="entry name" value="POSSIBLE SENSOR-TRANSDUCER PROTEIN BLAR"/>
    <property type="match status" value="1"/>
</dbReference>